<feature type="binding site" evidence="7">
    <location>
        <position position="189"/>
    </location>
    <ligand>
        <name>substrate</name>
    </ligand>
</feature>
<dbReference type="RefSeq" id="WP_106350135.1">
    <property type="nucleotide sequence ID" value="NZ_PVUE01000016.1"/>
</dbReference>
<evidence type="ECO:0000256" key="7">
    <source>
        <dbReference type="HAMAP-Rule" id="MF_00313"/>
    </source>
</evidence>
<dbReference type="FunFam" id="3.40.710.10:FF:000005">
    <property type="entry name" value="Glutaminase"/>
    <property type="match status" value="1"/>
</dbReference>
<evidence type="ECO:0000313" key="10">
    <source>
        <dbReference type="Proteomes" id="UP000237752"/>
    </source>
</evidence>
<dbReference type="InterPro" id="IPR015868">
    <property type="entry name" value="Glutaminase"/>
</dbReference>
<evidence type="ECO:0000256" key="6">
    <source>
        <dbReference type="ARBA" id="ARBA00070405"/>
    </source>
</evidence>
<dbReference type="Pfam" id="PF01740">
    <property type="entry name" value="STAS"/>
    <property type="match status" value="1"/>
</dbReference>
<feature type="binding site" evidence="7">
    <location>
        <position position="114"/>
    </location>
    <ligand>
        <name>substrate</name>
    </ligand>
</feature>
<evidence type="ECO:0000313" key="9">
    <source>
        <dbReference type="EMBL" id="PRZ40498.1"/>
    </source>
</evidence>
<sequence length="449" mass="49028">MHSPIPDYLQSVWDTCAQNVDGAVADYIPELADVDPDLFGICVATADGYLYEVGDTRTDFSIQSMSKPFTYALALAHRGIEEVGTKIDVEPSGDAFNNISLERATGRPSNAMINAGAITATSLIKDDGAESRFERIRAAYSKYAGRELAINNDIYESESQTGFRNRAIGYMLRTVGILEDDPDPVLEDYFRQCSISLDCRDVAIMAATLANGGVNPRTGDRLLSQPLLTHLLSVMTTCGMYDAAGDWVTSVGMPAKSGVSGGIMAVLPGQLGLAVYSPRLDQHGNSVRGVQACERLSRDLGMHFMRVSRESSSAIRATYTLSQAHQKSRVVSESRHDETLAARGNGVRVYELQGDLLFTGTETFLRDVGSLEIEPGTLVIDVQRVNEVNEVARRLILELVRRLNADGRHAVLVDSEGVFFEGADPTEFAEVFDDRRKALRWCASALVEP</sequence>
<dbReference type="EMBL" id="PVUE01000016">
    <property type="protein sequence ID" value="PRZ40498.1"/>
    <property type="molecule type" value="Genomic_DNA"/>
</dbReference>
<dbReference type="PROSITE" id="PS50801">
    <property type="entry name" value="STAS"/>
    <property type="match status" value="1"/>
</dbReference>
<dbReference type="OrthoDB" id="9788822at2"/>
<organism evidence="9 10">
    <name type="scientific">Antricoccus suffuscus</name>
    <dbReference type="NCBI Taxonomy" id="1629062"/>
    <lineage>
        <taxon>Bacteria</taxon>
        <taxon>Bacillati</taxon>
        <taxon>Actinomycetota</taxon>
        <taxon>Actinomycetes</taxon>
        <taxon>Geodermatophilales</taxon>
        <taxon>Antricoccaceae</taxon>
        <taxon>Antricoccus</taxon>
    </lineage>
</organism>
<evidence type="ECO:0000256" key="3">
    <source>
        <dbReference type="ARBA" id="ARBA00012918"/>
    </source>
</evidence>
<dbReference type="SUPFAM" id="SSF52091">
    <property type="entry name" value="SpoIIaa-like"/>
    <property type="match status" value="1"/>
</dbReference>
<dbReference type="GO" id="GO:0006543">
    <property type="term" value="P:L-glutamine catabolic process"/>
    <property type="evidence" value="ECO:0007669"/>
    <property type="project" value="TreeGrafter"/>
</dbReference>
<evidence type="ECO:0000256" key="2">
    <source>
        <dbReference type="ARBA" id="ARBA00011881"/>
    </source>
</evidence>
<comment type="caution">
    <text evidence="9">The sequence shown here is derived from an EMBL/GenBank/DDBJ whole genome shotgun (WGS) entry which is preliminary data.</text>
</comment>
<dbReference type="Gene3D" id="3.40.710.10">
    <property type="entry name" value="DD-peptidase/beta-lactamase superfamily"/>
    <property type="match status" value="1"/>
</dbReference>
<feature type="binding site" evidence="7">
    <location>
        <position position="165"/>
    </location>
    <ligand>
        <name>substrate</name>
    </ligand>
</feature>
<dbReference type="Proteomes" id="UP000237752">
    <property type="component" value="Unassembled WGS sequence"/>
</dbReference>
<protein>
    <recommendedName>
        <fullName evidence="6 7">Glutaminase</fullName>
        <ecNumber evidence="3 7">3.5.1.2</ecNumber>
    </recommendedName>
</protein>
<dbReference type="EC" id="3.5.1.2" evidence="3 7"/>
<comment type="subunit">
    <text evidence="2 7">Homotetramer.</text>
</comment>
<evidence type="ECO:0000256" key="1">
    <source>
        <dbReference type="ARBA" id="ARBA00011076"/>
    </source>
</evidence>
<dbReference type="GO" id="GO:0004359">
    <property type="term" value="F:glutaminase activity"/>
    <property type="evidence" value="ECO:0007669"/>
    <property type="project" value="UniProtKB-UniRule"/>
</dbReference>
<dbReference type="InterPro" id="IPR012338">
    <property type="entry name" value="Beta-lactam/transpept-like"/>
</dbReference>
<dbReference type="HAMAP" id="MF_00313">
    <property type="entry name" value="Glutaminase"/>
    <property type="match status" value="1"/>
</dbReference>
<name>A0A2T0ZWP0_9ACTN</name>
<evidence type="ECO:0000259" key="8">
    <source>
        <dbReference type="PROSITE" id="PS50801"/>
    </source>
</evidence>
<gene>
    <name evidence="7" type="primary">glsA</name>
    <name evidence="9" type="ORF">CLV47_11631</name>
</gene>
<reference evidence="9 10" key="1">
    <citation type="submission" date="2018-03" db="EMBL/GenBank/DDBJ databases">
        <title>Genomic Encyclopedia of Archaeal and Bacterial Type Strains, Phase II (KMG-II): from individual species to whole genera.</title>
        <authorList>
            <person name="Goeker M."/>
        </authorList>
    </citation>
    <scope>NUCLEOTIDE SEQUENCE [LARGE SCALE GENOMIC DNA]</scope>
    <source>
        <strain evidence="9 10">DSM 100065</strain>
    </source>
</reference>
<evidence type="ECO:0000256" key="5">
    <source>
        <dbReference type="ARBA" id="ARBA00049534"/>
    </source>
</evidence>
<dbReference type="NCBIfam" id="TIGR03814">
    <property type="entry name" value="Gln_ase"/>
    <property type="match status" value="1"/>
</dbReference>
<dbReference type="Gene3D" id="3.30.750.24">
    <property type="entry name" value="STAS domain"/>
    <property type="match status" value="1"/>
</dbReference>
<keyword evidence="4 7" id="KW-0378">Hydrolase</keyword>
<evidence type="ECO:0000256" key="4">
    <source>
        <dbReference type="ARBA" id="ARBA00022801"/>
    </source>
</evidence>
<feature type="binding site" evidence="7">
    <location>
        <position position="259"/>
    </location>
    <ligand>
        <name>substrate</name>
    </ligand>
</feature>
<dbReference type="GO" id="GO:0006537">
    <property type="term" value="P:glutamate biosynthetic process"/>
    <property type="evidence" value="ECO:0007669"/>
    <property type="project" value="TreeGrafter"/>
</dbReference>
<dbReference type="Pfam" id="PF04960">
    <property type="entry name" value="Glutaminase"/>
    <property type="match status" value="1"/>
</dbReference>
<dbReference type="PANTHER" id="PTHR12544:SF29">
    <property type="entry name" value="GLUTAMINASE"/>
    <property type="match status" value="1"/>
</dbReference>
<dbReference type="AlphaFoldDB" id="A0A2T0ZWP0"/>
<feature type="binding site" evidence="7">
    <location>
        <position position="64"/>
    </location>
    <ligand>
        <name>substrate</name>
    </ligand>
</feature>
<dbReference type="InterPro" id="IPR036513">
    <property type="entry name" value="STAS_dom_sf"/>
</dbReference>
<keyword evidence="10" id="KW-1185">Reference proteome</keyword>
<feature type="binding site" evidence="7">
    <location>
        <position position="241"/>
    </location>
    <ligand>
        <name>substrate</name>
    </ligand>
</feature>
<dbReference type="InterPro" id="IPR002645">
    <property type="entry name" value="STAS_dom"/>
</dbReference>
<comment type="similarity">
    <text evidence="1 7">Belongs to the glutaminase family.</text>
</comment>
<comment type="catalytic activity">
    <reaction evidence="5 7">
        <text>L-glutamine + H2O = L-glutamate + NH4(+)</text>
        <dbReference type="Rhea" id="RHEA:15889"/>
        <dbReference type="ChEBI" id="CHEBI:15377"/>
        <dbReference type="ChEBI" id="CHEBI:28938"/>
        <dbReference type="ChEBI" id="CHEBI:29985"/>
        <dbReference type="ChEBI" id="CHEBI:58359"/>
        <dbReference type="EC" id="3.5.1.2"/>
    </reaction>
</comment>
<feature type="binding site" evidence="7">
    <location>
        <position position="158"/>
    </location>
    <ligand>
        <name>substrate</name>
    </ligand>
</feature>
<dbReference type="PANTHER" id="PTHR12544">
    <property type="entry name" value="GLUTAMINASE"/>
    <property type="match status" value="1"/>
</dbReference>
<proteinExistence type="inferred from homology"/>
<keyword evidence="7" id="KW-0007">Acetylation</keyword>
<accession>A0A2T0ZWP0</accession>
<feature type="domain" description="STAS" evidence="8">
    <location>
        <begin position="337"/>
        <end position="413"/>
    </location>
</feature>
<dbReference type="SUPFAM" id="SSF56601">
    <property type="entry name" value="beta-lactamase/transpeptidase-like"/>
    <property type="match status" value="1"/>
</dbReference>